<name>A0ABQ1FIF3_9BACL</name>
<reference evidence="2" key="1">
    <citation type="journal article" date="2019" name="Int. J. Syst. Evol. Microbiol.">
        <title>The Global Catalogue of Microorganisms (GCM) 10K type strain sequencing project: providing services to taxonomists for standard genome sequencing and annotation.</title>
        <authorList>
            <consortium name="The Broad Institute Genomics Platform"/>
            <consortium name="The Broad Institute Genome Sequencing Center for Infectious Disease"/>
            <person name="Wu L."/>
            <person name="Ma J."/>
        </authorList>
    </citation>
    <scope>NUCLEOTIDE SEQUENCE [LARGE SCALE GENOMIC DNA]</scope>
    <source>
        <strain evidence="2">CGMCC 1.15043</strain>
    </source>
</reference>
<proteinExistence type="predicted"/>
<keyword evidence="2" id="KW-1185">Reference proteome</keyword>
<evidence type="ECO:0008006" key="3">
    <source>
        <dbReference type="Google" id="ProtNLM"/>
    </source>
</evidence>
<organism evidence="1 2">
    <name type="scientific">Paenibacillus marchantiophytorum</name>
    <dbReference type="NCBI Taxonomy" id="1619310"/>
    <lineage>
        <taxon>Bacteria</taxon>
        <taxon>Bacillati</taxon>
        <taxon>Bacillota</taxon>
        <taxon>Bacilli</taxon>
        <taxon>Bacillales</taxon>
        <taxon>Paenibacillaceae</taxon>
        <taxon>Paenibacillus</taxon>
    </lineage>
</organism>
<sequence>MEKDIVQYHYDELIKSLVTLSSPAEKQKYIMGYGHVGDDMIIEFENHYNLGMADYYFDIGLFTDNQLQKIDDYDKFLDEKSGEQELDFFTDFDQLNSNPIWEEIRVETSKLLRFFDKDNLDIEVTREVDNKIELTRTRLYKVR</sequence>
<comment type="caution">
    <text evidence="1">The sequence shown here is derived from an EMBL/GenBank/DDBJ whole genome shotgun (WGS) entry which is preliminary data.</text>
</comment>
<dbReference type="RefSeq" id="WP_189020818.1">
    <property type="nucleotide sequence ID" value="NZ_BMHE01000089.1"/>
</dbReference>
<accession>A0ABQ1FIF3</accession>
<evidence type="ECO:0000313" key="1">
    <source>
        <dbReference type="EMBL" id="GGA16717.1"/>
    </source>
</evidence>
<dbReference type="EMBL" id="BMHE01000089">
    <property type="protein sequence ID" value="GGA16717.1"/>
    <property type="molecule type" value="Genomic_DNA"/>
</dbReference>
<evidence type="ECO:0000313" key="2">
    <source>
        <dbReference type="Proteomes" id="UP000615455"/>
    </source>
</evidence>
<gene>
    <name evidence="1" type="ORF">GCM10008018_71440</name>
</gene>
<protein>
    <recommendedName>
        <fullName evidence="3">DUF600 family protein</fullName>
    </recommendedName>
</protein>
<dbReference type="Proteomes" id="UP000615455">
    <property type="component" value="Unassembled WGS sequence"/>
</dbReference>